<evidence type="ECO:0000313" key="8">
    <source>
        <dbReference type="EMBL" id="KGB37378.1"/>
    </source>
</evidence>
<dbReference type="GeneID" id="24593150"/>
<organism evidence="8">
    <name type="scientific">Schistosoma haematobium</name>
    <name type="common">Blood fluke</name>
    <dbReference type="NCBI Taxonomy" id="6185"/>
    <lineage>
        <taxon>Eukaryota</taxon>
        <taxon>Metazoa</taxon>
        <taxon>Spiralia</taxon>
        <taxon>Lophotrochozoa</taxon>
        <taxon>Platyhelminthes</taxon>
        <taxon>Trematoda</taxon>
        <taxon>Digenea</taxon>
        <taxon>Strigeidida</taxon>
        <taxon>Schistosomatoidea</taxon>
        <taxon>Schistosomatidae</taxon>
        <taxon>Schistosoma</taxon>
    </lineage>
</organism>
<protein>
    <recommendedName>
        <fullName evidence="6">Protein phosphatase 1 regulatory subunit 35 C-terminal domain-containing protein</fullName>
    </recommendedName>
</protein>
<dbReference type="AlphaFoldDB" id="A0A095C5X2"/>
<evidence type="ECO:0000256" key="5">
    <source>
        <dbReference type="SAM" id="MobiDB-lite"/>
    </source>
</evidence>
<reference evidence="7" key="4">
    <citation type="journal article" date="2022" name="PLoS Pathog.">
        <title>Chromosome-level genome of Schistosoma haematobium underpins genome-wide explorations of molecular variation.</title>
        <authorList>
            <person name="Stroehlein A.J."/>
            <person name="Korhonen P.K."/>
            <person name="Lee V.V."/>
            <person name="Ralph S.A."/>
            <person name="Mentink-Kane M."/>
            <person name="You H."/>
            <person name="McManus D.P."/>
            <person name="Tchuente L.T."/>
            <person name="Stothard J.R."/>
            <person name="Kaur P."/>
            <person name="Dudchenko O."/>
            <person name="Aiden E.L."/>
            <person name="Yang B."/>
            <person name="Yang H."/>
            <person name="Emery A.M."/>
            <person name="Webster B.L."/>
            <person name="Brindley P.J."/>
            <person name="Rollinson D."/>
            <person name="Chang B.C.H."/>
            <person name="Gasser R.B."/>
            <person name="Young N.D."/>
        </authorList>
    </citation>
    <scope>NUCLEOTIDE SEQUENCE</scope>
</reference>
<dbReference type="Proteomes" id="UP000471633">
    <property type="component" value="Unassembled WGS sequence"/>
</dbReference>
<comment type="subcellular location">
    <subcellularLocation>
        <location evidence="1">Cytoplasm</location>
        <location evidence="1">Cytoskeleton</location>
        <location evidence="1">Microtubule organizing center</location>
        <location evidence="1">Centrosome</location>
        <location evidence="1">Centriole</location>
    </subcellularLocation>
</comment>
<accession>A0A095C5X2</accession>
<evidence type="ECO:0000256" key="2">
    <source>
        <dbReference type="ARBA" id="ARBA00022490"/>
    </source>
</evidence>
<evidence type="ECO:0000256" key="1">
    <source>
        <dbReference type="ARBA" id="ARBA00004114"/>
    </source>
</evidence>
<evidence type="ECO:0000256" key="4">
    <source>
        <dbReference type="ARBA" id="ARBA00029452"/>
    </source>
</evidence>
<dbReference type="CTD" id="24593150"/>
<reference evidence="7" key="2">
    <citation type="journal article" date="2019" name="Gigascience">
        <title>High-quality Schistosoma haematobium genome achieved by single-molecule and long-range sequencing.</title>
        <authorList>
            <person name="Stroehlein A.J."/>
            <person name="Korhonen P.K."/>
            <person name="Chong T.M."/>
            <person name="Lim Y.L."/>
            <person name="Chan K.G."/>
            <person name="Webster B."/>
            <person name="Rollinson D."/>
            <person name="Brindley P.J."/>
            <person name="Gasser R.B."/>
            <person name="Young N.D."/>
        </authorList>
    </citation>
    <scope>NUCLEOTIDE SEQUENCE</scope>
</reference>
<dbReference type="GO" id="GO:0005814">
    <property type="term" value="C:centriole"/>
    <property type="evidence" value="ECO:0007669"/>
    <property type="project" value="UniProtKB-SubCell"/>
</dbReference>
<keyword evidence="3" id="KW-0206">Cytoskeleton</keyword>
<dbReference type="EMBL" id="KL250878">
    <property type="protein sequence ID" value="KGB37378.1"/>
    <property type="molecule type" value="Genomic_DNA"/>
</dbReference>
<comment type="similarity">
    <text evidence="4">Belongs to the PPP1R35 family.</text>
</comment>
<dbReference type="EMBL" id="AMPZ03000004">
    <property type="protein sequence ID" value="KAH9585808.1"/>
    <property type="molecule type" value="Genomic_DNA"/>
</dbReference>
<reference evidence="8" key="1">
    <citation type="journal article" date="2012" name="Nat. Genet.">
        <title>Whole-genome sequence of Schistosoma haematobium.</title>
        <authorList>
            <person name="Young N.D."/>
            <person name="Jex A.R."/>
            <person name="Li B."/>
            <person name="Liu S."/>
            <person name="Yang L."/>
            <person name="Xiong Z."/>
            <person name="Li Y."/>
            <person name="Cantacessi C."/>
            <person name="Hall R.S."/>
            <person name="Xu X."/>
            <person name="Chen F."/>
            <person name="Wu X."/>
            <person name="Zerlotini A."/>
            <person name="Oliveira G."/>
            <person name="Hofmann A."/>
            <person name="Zhang G."/>
            <person name="Fang X."/>
            <person name="Kang Y."/>
            <person name="Campbell B.E."/>
            <person name="Loukas A."/>
            <person name="Ranganathan S."/>
            <person name="Rollinson D."/>
            <person name="Rinaldi G."/>
            <person name="Brindley P.J."/>
            <person name="Yang H."/>
            <person name="Wang J."/>
            <person name="Wang J."/>
            <person name="Gasser R.B."/>
        </authorList>
    </citation>
    <scope>NUCLEOTIDE SEQUENCE [LARGE SCALE GENOMIC DNA]</scope>
</reference>
<evidence type="ECO:0000256" key="3">
    <source>
        <dbReference type="ARBA" id="ARBA00023212"/>
    </source>
</evidence>
<feature type="region of interest" description="Disordered" evidence="5">
    <location>
        <begin position="156"/>
        <end position="176"/>
    </location>
</feature>
<dbReference type="Pfam" id="PF15503">
    <property type="entry name" value="PPP1R35_C"/>
    <property type="match status" value="1"/>
</dbReference>
<dbReference type="OrthoDB" id="6255118at2759"/>
<evidence type="ECO:0000259" key="6">
    <source>
        <dbReference type="Pfam" id="PF15503"/>
    </source>
</evidence>
<gene>
    <name evidence="7" type="ORF">MS3_00006946</name>
    <name evidence="8" type="ORF">MS3_05714</name>
</gene>
<dbReference type="InterPro" id="IPR029135">
    <property type="entry name" value="PPP1R35_C"/>
</dbReference>
<dbReference type="RefSeq" id="XP_051068376.1">
    <property type="nucleotide sequence ID" value="XM_051215185.1"/>
</dbReference>
<keyword evidence="9" id="KW-1185">Reference proteome</keyword>
<proteinExistence type="inferred from homology"/>
<feature type="domain" description="Protein phosphatase 1 regulatory subunit 35 C-terminal" evidence="6">
    <location>
        <begin position="274"/>
        <end position="372"/>
    </location>
</feature>
<sequence length="385" mass="43436">MSDVDAYPRFAGRALRNDLSDKLLSPSKQVRFRPNVITNSSDHLADKVSWNFTESGLDELTNVTSSFGNSDSISIFQNRYPPDNAPTQSHFDSKQTFHDVSETMENNVNKMCDLSVNTEYPLKGSCQSVSFLKTTDHLPQQPLSSCGHVYSPKNCPSYEKSSSDQDPRELPSYPFTHSESLSLSSLTDLSCLDPDTTSFCDTGDATINFSQPVFNTTKALEREIKSLSKKVNSASKEHPTDEIRLEAERIVNEACNTLPAGDNSINPLILNPRITVNIPENVSMYENLIDLTVDESEIIRLERQRIAAQRKRLIEANRKQNIKVDEPEPDLLEFFDPNRHVYQSVNLQSKGIRSLLPTLHCASDDLVDVFQHKIAYDYSFWLCDT</sequence>
<reference evidence="7" key="3">
    <citation type="submission" date="2021-06" db="EMBL/GenBank/DDBJ databases">
        <title>Chromosome-level genome assembly for S. haematobium.</title>
        <authorList>
            <person name="Stroehlein A.J."/>
        </authorList>
    </citation>
    <scope>NUCLEOTIDE SEQUENCE</scope>
</reference>
<keyword evidence="2" id="KW-0963">Cytoplasm</keyword>
<name>A0A095C5X2_SCHHA</name>
<evidence type="ECO:0000313" key="9">
    <source>
        <dbReference type="Proteomes" id="UP000471633"/>
    </source>
</evidence>
<evidence type="ECO:0000313" key="7">
    <source>
        <dbReference type="EMBL" id="KAH9585808.1"/>
    </source>
</evidence>